<dbReference type="Pfam" id="PF01066">
    <property type="entry name" value="CDP-OH_P_transf"/>
    <property type="match status" value="1"/>
</dbReference>
<dbReference type="GO" id="GO:0016780">
    <property type="term" value="F:phosphotransferase activity, for other substituted phosphate groups"/>
    <property type="evidence" value="ECO:0007669"/>
    <property type="project" value="InterPro"/>
</dbReference>
<evidence type="ECO:0000256" key="3">
    <source>
        <dbReference type="SAM" id="Phobius"/>
    </source>
</evidence>
<gene>
    <name evidence="4" type="ORF">ENO26_01435</name>
</gene>
<keyword evidence="3" id="KW-1133">Transmembrane helix</keyword>
<sequence length="188" mass="21052">MYTPKHCDTNSLCCRCLAILSSILNGVDGEIARLFKAQTRFGAHLDTVLDRVVDTLIMAAMFYQVLLRILTPPVDTLQLIIHTLLFSLAVLGSTYFSYISNVIENKELVARLRNSFPWTTRDVRLTVLAIATALGFYEAGFMYIAFASWIFIVRAMISLWREGGKAWKAILLAKTQVVRAQATGKAID</sequence>
<proteinExistence type="inferred from homology"/>
<dbReference type="GO" id="GO:0016020">
    <property type="term" value="C:membrane"/>
    <property type="evidence" value="ECO:0007669"/>
    <property type="project" value="InterPro"/>
</dbReference>
<dbReference type="AlphaFoldDB" id="A0A7J2U1L9"/>
<feature type="transmembrane region" description="Helical" evidence="3">
    <location>
        <begin position="48"/>
        <end position="67"/>
    </location>
</feature>
<dbReference type="EMBL" id="DSEU01000005">
    <property type="protein sequence ID" value="HEM66227.1"/>
    <property type="molecule type" value="Genomic_DNA"/>
</dbReference>
<comment type="similarity">
    <text evidence="2">Belongs to the CDP-alcohol phosphatidyltransferase class-I family.</text>
</comment>
<comment type="caution">
    <text evidence="4">The sequence shown here is derived from an EMBL/GenBank/DDBJ whole genome shotgun (WGS) entry which is preliminary data.</text>
</comment>
<feature type="transmembrane region" description="Helical" evidence="3">
    <location>
        <begin position="123"/>
        <end position="152"/>
    </location>
</feature>
<evidence type="ECO:0000256" key="2">
    <source>
        <dbReference type="RuleBase" id="RU003750"/>
    </source>
</evidence>
<keyword evidence="3" id="KW-0812">Transmembrane</keyword>
<reference evidence="4" key="1">
    <citation type="journal article" date="2020" name="mSystems">
        <title>Genome- and Community-Level Interaction Insights into Carbon Utilization and Element Cycling Functions of Hydrothermarchaeota in Hydrothermal Sediment.</title>
        <authorList>
            <person name="Zhou Z."/>
            <person name="Liu Y."/>
            <person name="Xu W."/>
            <person name="Pan J."/>
            <person name="Luo Z.H."/>
            <person name="Li M."/>
        </authorList>
    </citation>
    <scope>NUCLEOTIDE SEQUENCE [LARGE SCALE GENOMIC DNA]</scope>
    <source>
        <strain evidence="4">SpSt-125</strain>
    </source>
</reference>
<dbReference type="Gene3D" id="1.20.120.1760">
    <property type="match status" value="1"/>
</dbReference>
<accession>A0A7J2U1L9</accession>
<protein>
    <recommendedName>
        <fullName evidence="5">CDP-alcohol phosphatidyltransferase family protein</fullName>
    </recommendedName>
</protein>
<dbReference type="InterPro" id="IPR048254">
    <property type="entry name" value="CDP_ALCOHOL_P_TRANSF_CS"/>
</dbReference>
<evidence type="ECO:0000256" key="1">
    <source>
        <dbReference type="ARBA" id="ARBA00022679"/>
    </source>
</evidence>
<dbReference type="InterPro" id="IPR043130">
    <property type="entry name" value="CDP-OH_PTrfase_TM_dom"/>
</dbReference>
<evidence type="ECO:0008006" key="5">
    <source>
        <dbReference type="Google" id="ProtNLM"/>
    </source>
</evidence>
<feature type="transmembrane region" description="Helical" evidence="3">
    <location>
        <begin position="79"/>
        <end position="103"/>
    </location>
</feature>
<dbReference type="InterPro" id="IPR000462">
    <property type="entry name" value="CDP-OH_P_trans"/>
</dbReference>
<dbReference type="GO" id="GO:0008654">
    <property type="term" value="P:phospholipid biosynthetic process"/>
    <property type="evidence" value="ECO:0007669"/>
    <property type="project" value="InterPro"/>
</dbReference>
<keyword evidence="3" id="KW-0472">Membrane</keyword>
<dbReference type="PROSITE" id="PS00379">
    <property type="entry name" value="CDP_ALCOHOL_P_TRANSF"/>
    <property type="match status" value="1"/>
</dbReference>
<keyword evidence="1 2" id="KW-0808">Transferase</keyword>
<evidence type="ECO:0000313" key="4">
    <source>
        <dbReference type="EMBL" id="HEM66227.1"/>
    </source>
</evidence>
<organism evidence="4">
    <name type="scientific">Ignisphaera aggregans</name>
    <dbReference type="NCBI Taxonomy" id="334771"/>
    <lineage>
        <taxon>Archaea</taxon>
        <taxon>Thermoproteota</taxon>
        <taxon>Thermoprotei</taxon>
        <taxon>Desulfurococcales</taxon>
        <taxon>Desulfurococcaceae</taxon>
        <taxon>Ignisphaera</taxon>
    </lineage>
</organism>
<name>A0A7J2U1L9_9CREN</name>